<name>A0ABR7LV77_9ACTN</name>
<protein>
    <submittedName>
        <fullName evidence="6">LysR family transcriptional regulator</fullName>
    </submittedName>
</protein>
<evidence type="ECO:0000256" key="4">
    <source>
        <dbReference type="ARBA" id="ARBA00023163"/>
    </source>
</evidence>
<evidence type="ECO:0000259" key="5">
    <source>
        <dbReference type="PROSITE" id="PS50931"/>
    </source>
</evidence>
<gene>
    <name evidence="6" type="ORF">HKK74_25110</name>
</gene>
<accession>A0ABR7LV77</accession>
<dbReference type="Pfam" id="PF03466">
    <property type="entry name" value="LysR_substrate"/>
    <property type="match status" value="1"/>
</dbReference>
<dbReference type="SUPFAM" id="SSF53850">
    <property type="entry name" value="Periplasmic binding protein-like II"/>
    <property type="match status" value="1"/>
</dbReference>
<reference evidence="6 7" key="1">
    <citation type="submission" date="2020-06" db="EMBL/GenBank/DDBJ databases">
        <title>Actinomadura xiongansis sp. nov., isolated from soil of Baiyangdian.</title>
        <authorList>
            <person name="Zhang X."/>
        </authorList>
    </citation>
    <scope>NUCLEOTIDE SEQUENCE [LARGE SCALE GENOMIC DNA]</scope>
    <source>
        <strain evidence="6 7">HBUM206468</strain>
    </source>
</reference>
<dbReference type="RefSeq" id="WP_187245803.1">
    <property type="nucleotide sequence ID" value="NZ_BAAAOK010000035.1"/>
</dbReference>
<dbReference type="Proteomes" id="UP000805614">
    <property type="component" value="Unassembled WGS sequence"/>
</dbReference>
<dbReference type="Gene3D" id="3.40.190.10">
    <property type="entry name" value="Periplasmic binding protein-like II"/>
    <property type="match status" value="2"/>
</dbReference>
<evidence type="ECO:0000256" key="1">
    <source>
        <dbReference type="ARBA" id="ARBA00009437"/>
    </source>
</evidence>
<keyword evidence="2" id="KW-0805">Transcription regulation</keyword>
<organism evidence="6 7">
    <name type="scientific">Actinomadura alba</name>
    <dbReference type="NCBI Taxonomy" id="406431"/>
    <lineage>
        <taxon>Bacteria</taxon>
        <taxon>Bacillati</taxon>
        <taxon>Actinomycetota</taxon>
        <taxon>Actinomycetes</taxon>
        <taxon>Streptosporangiales</taxon>
        <taxon>Thermomonosporaceae</taxon>
        <taxon>Actinomadura</taxon>
    </lineage>
</organism>
<dbReference type="InterPro" id="IPR036388">
    <property type="entry name" value="WH-like_DNA-bd_sf"/>
</dbReference>
<proteinExistence type="inferred from homology"/>
<evidence type="ECO:0000256" key="3">
    <source>
        <dbReference type="ARBA" id="ARBA00023125"/>
    </source>
</evidence>
<dbReference type="InterPro" id="IPR036390">
    <property type="entry name" value="WH_DNA-bd_sf"/>
</dbReference>
<keyword evidence="7" id="KW-1185">Reference proteome</keyword>
<dbReference type="InterPro" id="IPR000847">
    <property type="entry name" value="LysR_HTH_N"/>
</dbReference>
<evidence type="ECO:0000313" key="7">
    <source>
        <dbReference type="Proteomes" id="UP000805614"/>
    </source>
</evidence>
<feature type="domain" description="HTH lysR-type" evidence="5">
    <location>
        <begin position="1"/>
        <end position="60"/>
    </location>
</feature>
<dbReference type="Pfam" id="PF00126">
    <property type="entry name" value="HTH_1"/>
    <property type="match status" value="1"/>
</dbReference>
<evidence type="ECO:0000256" key="2">
    <source>
        <dbReference type="ARBA" id="ARBA00023015"/>
    </source>
</evidence>
<dbReference type="SUPFAM" id="SSF46785">
    <property type="entry name" value="Winged helix' DNA-binding domain"/>
    <property type="match status" value="1"/>
</dbReference>
<dbReference type="PRINTS" id="PR00039">
    <property type="entry name" value="HTHLYSR"/>
</dbReference>
<evidence type="ECO:0000313" key="6">
    <source>
        <dbReference type="EMBL" id="MBC6468751.1"/>
    </source>
</evidence>
<comment type="caution">
    <text evidence="6">The sequence shown here is derived from an EMBL/GenBank/DDBJ whole genome shotgun (WGS) entry which is preliminary data.</text>
</comment>
<dbReference type="EMBL" id="JABVEC010000021">
    <property type="protein sequence ID" value="MBC6468751.1"/>
    <property type="molecule type" value="Genomic_DNA"/>
</dbReference>
<dbReference type="Gene3D" id="1.10.10.10">
    <property type="entry name" value="Winged helix-like DNA-binding domain superfamily/Winged helix DNA-binding domain"/>
    <property type="match status" value="1"/>
</dbReference>
<dbReference type="PANTHER" id="PTHR30346:SF0">
    <property type="entry name" value="HCA OPERON TRANSCRIPTIONAL ACTIVATOR HCAR"/>
    <property type="match status" value="1"/>
</dbReference>
<sequence length="304" mass="32862">MDVHVRDLRYFLAVAEELHFTRAAERLFVSQPALSKQIGRLEATLRVPLFVRDRRSVALTAAGSALVSPARDVVARWDEAQRAVADAAAAETAVLRVGMSTSVGRDLLPSAAERFAMRHPSWRIQPRQVDWGDPTAGLADGTADVALIWLPASAEPPLTSRVLVTEPRWVALPAAHRLAGNEEIAFAELLDEPFLALPQDAGAVRDHWLAMDQRAGHPVRIGATVANADETFEAITNGLGIALLSSGNAAIYRRPGIVTRPVTGLSPTLLSIAWRAGDHRAVVRDFVEACTAYRPGEGREETAP</sequence>
<dbReference type="CDD" id="cd08414">
    <property type="entry name" value="PBP2_LTTR_aromatics_like"/>
    <property type="match status" value="1"/>
</dbReference>
<dbReference type="PANTHER" id="PTHR30346">
    <property type="entry name" value="TRANSCRIPTIONAL DUAL REGULATOR HCAR-RELATED"/>
    <property type="match status" value="1"/>
</dbReference>
<dbReference type="InterPro" id="IPR005119">
    <property type="entry name" value="LysR_subst-bd"/>
</dbReference>
<comment type="similarity">
    <text evidence="1">Belongs to the LysR transcriptional regulatory family.</text>
</comment>
<keyword evidence="4" id="KW-0804">Transcription</keyword>
<dbReference type="PROSITE" id="PS50931">
    <property type="entry name" value="HTH_LYSR"/>
    <property type="match status" value="1"/>
</dbReference>
<keyword evidence="3" id="KW-0238">DNA-binding</keyword>